<accession>A0AAE4NM99</accession>
<organism evidence="1 2">
    <name type="scientific">Corynebacterium tuberculostearicum</name>
    <dbReference type="NCBI Taxonomy" id="38304"/>
    <lineage>
        <taxon>Bacteria</taxon>
        <taxon>Bacillati</taxon>
        <taxon>Actinomycetota</taxon>
        <taxon>Actinomycetes</taxon>
        <taxon>Mycobacteriales</taxon>
        <taxon>Corynebacteriaceae</taxon>
        <taxon>Corynebacterium</taxon>
    </lineage>
</organism>
<evidence type="ECO:0000313" key="1">
    <source>
        <dbReference type="EMBL" id="MDV2420205.1"/>
    </source>
</evidence>
<comment type="caution">
    <text evidence="1">The sequence shown here is derived from an EMBL/GenBank/DDBJ whole genome shotgun (WGS) entry which is preliminary data.</text>
</comment>
<gene>
    <name evidence="1" type="ORF">RAE03_10565</name>
</gene>
<name>A0AAE4NM99_9CORY</name>
<dbReference type="Proteomes" id="UP001185706">
    <property type="component" value="Unassembled WGS sequence"/>
</dbReference>
<protein>
    <submittedName>
        <fullName evidence="1">Uncharacterized protein</fullName>
    </submittedName>
</protein>
<proteinExistence type="predicted"/>
<dbReference type="AlphaFoldDB" id="A0AAE4NM99"/>
<sequence length="118" mass="13595">MTNLENLAYTKFTTDDFFTTHNVALLAYHDGLASDYYPSPFGGENAWFLQHPTNSDLRLEFDIITDDEGMVEGWTYTAYERDGDTWYAIDTDGYGLREGEHERHLIDNIVATLTNWAK</sequence>
<dbReference type="RefSeq" id="WP_316993796.1">
    <property type="nucleotide sequence ID" value="NZ_JAVBIB010000019.1"/>
</dbReference>
<reference evidence="1" key="1">
    <citation type="submission" date="2023-08" db="EMBL/GenBank/DDBJ databases">
        <title>Genomic characterization of the C. tuberculostearicum species complex, a ubiquitous member of the human skin microbiome.</title>
        <authorList>
            <person name="Ahmed N."/>
            <person name="Deming C."/>
            <person name="Conlan S."/>
            <person name="Segre J."/>
        </authorList>
    </citation>
    <scope>NUCLEOTIDE SEQUENCE</scope>
    <source>
        <strain evidence="1">CTNIH22</strain>
    </source>
</reference>
<evidence type="ECO:0000313" key="2">
    <source>
        <dbReference type="Proteomes" id="UP001185706"/>
    </source>
</evidence>
<dbReference type="EMBL" id="JAVBIB010000019">
    <property type="protein sequence ID" value="MDV2420205.1"/>
    <property type="molecule type" value="Genomic_DNA"/>
</dbReference>